<accession>A0A6G0QBJ3</accession>
<gene>
    <name evidence="2" type="ORF">PF008_g28396</name>
</gene>
<feature type="compositionally biased region" description="Basic and acidic residues" evidence="1">
    <location>
        <begin position="670"/>
        <end position="689"/>
    </location>
</feature>
<comment type="caution">
    <text evidence="2">The sequence shown here is derived from an EMBL/GenBank/DDBJ whole genome shotgun (WGS) entry which is preliminary data.</text>
</comment>
<feature type="region of interest" description="Disordered" evidence="1">
    <location>
        <begin position="628"/>
        <end position="689"/>
    </location>
</feature>
<evidence type="ECO:0000256" key="1">
    <source>
        <dbReference type="SAM" id="MobiDB-lite"/>
    </source>
</evidence>
<feature type="region of interest" description="Disordered" evidence="1">
    <location>
        <begin position="287"/>
        <end position="345"/>
    </location>
</feature>
<organism evidence="2 3">
    <name type="scientific">Phytophthora fragariae</name>
    <dbReference type="NCBI Taxonomy" id="53985"/>
    <lineage>
        <taxon>Eukaryota</taxon>
        <taxon>Sar</taxon>
        <taxon>Stramenopiles</taxon>
        <taxon>Oomycota</taxon>
        <taxon>Peronosporomycetes</taxon>
        <taxon>Peronosporales</taxon>
        <taxon>Peronosporaceae</taxon>
        <taxon>Phytophthora</taxon>
    </lineage>
</organism>
<feature type="compositionally biased region" description="Basic and acidic residues" evidence="1">
    <location>
        <begin position="639"/>
        <end position="650"/>
    </location>
</feature>
<feature type="compositionally biased region" description="Acidic residues" evidence="1">
    <location>
        <begin position="53"/>
        <end position="91"/>
    </location>
</feature>
<protein>
    <recommendedName>
        <fullName evidence="4">Retrotransposon gag domain-containing protein</fullName>
    </recommendedName>
</protein>
<feature type="compositionally biased region" description="Basic and acidic residues" evidence="1">
    <location>
        <begin position="553"/>
        <end position="606"/>
    </location>
</feature>
<sequence>MKSKKREMMAKGSSSRSVSPAGRARGLTPVRSDSVSVAAAIVTPDDTPRVQFEDDDDQGRESEDGGEEKEDESDEEEEFLSEMNEEDDAEEMSLQVTKMGTPRPVERSLVAEFGENDGDDEQDVVPSQRPPLVPHATRNADTPSANKVLARLGEEMKATGGWMSKFGPRAMAQAKLPVLGPELTHPVSSTTMNELYYETETFLRAMGYRCVGSPSRQDQKEWTLKSAGNEIMQWKRKLRAAFGLERMPDVARPRVPRLAESTNSTNAAAEPPRPLAESAVIAVDPSRIPLPKTPDVNRGREASRASGGTPYFGDTHMQSPPRGATRFNESRDSGGAAESDDEYDAWETKADPYESPKHYIQQLSLEDSTSNVLEVRTHAPLDKIVVFDGKRNRSEDSLQWLKRFIYEINGTRMPNDSWCEPFSLSLGKAAKSWFRQLSKKTQLKWSLLSSAFLDYYCLQYDQTAQTRYFSARRKENEHICDFLLRLNGYARAAKIQYEAGGPQAASHVEHFLLHCGDDAVMDQLYPQRLCDIQRVEKIINQKLLGDKRKKQRDRTTSSRARESRRDDGNRRSESKRSDGYREKRRDDQRDRREDRRGRRSEDRDRRVTLADASVEDLRAALDERRASHETNFYDSSSDGSDRDAAAESKRPSYRGGSSSTRQNSAPRSPGRADSRGYPPRRDESGERRRYGPCGACGADGHDAHFCRRRCKFCKQLHDVGSCELFQRFEKLTKFVKSSVDKSLVPADLQDLYSPGDLN</sequence>
<dbReference type="PANTHER" id="PTHR33223">
    <property type="entry name" value="CCHC-TYPE DOMAIN-CONTAINING PROTEIN"/>
    <property type="match status" value="1"/>
</dbReference>
<evidence type="ECO:0000313" key="2">
    <source>
        <dbReference type="EMBL" id="KAE9279338.1"/>
    </source>
</evidence>
<feature type="compositionally biased region" description="Acidic residues" evidence="1">
    <location>
        <begin position="114"/>
        <end position="123"/>
    </location>
</feature>
<feature type="compositionally biased region" description="Polar residues" evidence="1">
    <location>
        <begin position="655"/>
        <end position="666"/>
    </location>
</feature>
<dbReference type="PANTHER" id="PTHR33223:SF6">
    <property type="entry name" value="CCHC-TYPE DOMAIN-CONTAINING PROTEIN"/>
    <property type="match status" value="1"/>
</dbReference>
<proteinExistence type="predicted"/>
<feature type="region of interest" description="Disordered" evidence="1">
    <location>
        <begin position="543"/>
        <end position="606"/>
    </location>
</feature>
<dbReference type="EMBL" id="QXFY01004155">
    <property type="protein sequence ID" value="KAE9279338.1"/>
    <property type="molecule type" value="Genomic_DNA"/>
</dbReference>
<dbReference type="Proteomes" id="UP000486351">
    <property type="component" value="Unassembled WGS sequence"/>
</dbReference>
<evidence type="ECO:0000313" key="3">
    <source>
        <dbReference type="Proteomes" id="UP000486351"/>
    </source>
</evidence>
<evidence type="ECO:0008006" key="4">
    <source>
        <dbReference type="Google" id="ProtNLM"/>
    </source>
</evidence>
<name>A0A6G0QBJ3_9STRA</name>
<feature type="region of interest" description="Disordered" evidence="1">
    <location>
        <begin position="1"/>
        <end position="143"/>
    </location>
</feature>
<reference evidence="2 3" key="1">
    <citation type="submission" date="2018-09" db="EMBL/GenBank/DDBJ databases">
        <title>Genomic investigation of the strawberry pathogen Phytophthora fragariae indicates pathogenicity is determined by transcriptional variation in three key races.</title>
        <authorList>
            <person name="Adams T.M."/>
            <person name="Armitage A.D."/>
            <person name="Sobczyk M.K."/>
            <person name="Bates H.J."/>
            <person name="Dunwell J.M."/>
            <person name="Nellist C.F."/>
            <person name="Harrison R.J."/>
        </authorList>
    </citation>
    <scope>NUCLEOTIDE SEQUENCE [LARGE SCALE GENOMIC DNA]</scope>
    <source>
        <strain evidence="2 3">NOV-77</strain>
    </source>
</reference>
<dbReference type="AlphaFoldDB" id="A0A6G0QBJ3"/>